<dbReference type="InterPro" id="IPR032675">
    <property type="entry name" value="LRR_dom_sf"/>
</dbReference>
<accession>A0A0C9VCN5</accession>
<protein>
    <recommendedName>
        <fullName evidence="3">F-box domain-containing protein</fullName>
    </recommendedName>
</protein>
<evidence type="ECO:0000313" key="2">
    <source>
        <dbReference type="Proteomes" id="UP000054279"/>
    </source>
</evidence>
<dbReference type="AlphaFoldDB" id="A0A0C9VCN5"/>
<dbReference type="HOGENOM" id="CLU_609987_0_0_1"/>
<dbReference type="OrthoDB" id="3038389at2759"/>
<dbReference type="EMBL" id="KN837192">
    <property type="protein sequence ID" value="KIJ35116.1"/>
    <property type="molecule type" value="Genomic_DNA"/>
</dbReference>
<keyword evidence="2" id="KW-1185">Reference proteome</keyword>
<dbReference type="PANTHER" id="PTHR38926">
    <property type="entry name" value="F-BOX DOMAIN CONTAINING PROTEIN, EXPRESSED"/>
    <property type="match status" value="1"/>
</dbReference>
<name>A0A0C9VCN5_SPHS4</name>
<sequence length="449" mass="50414">MKIDYPTEILKVIFERSLPDPDQSNHLDESNRTDSVQNLRLVCRSWKTIADETSSLWSVIVLGKNLPFHSIDICLTRSSGRPLELHFHMDTIDADYLGRAAGILKPHYDRISLLSIYMPSSNSLLPIFPPGSTIIFPKLSRLEVNGHSIASSPTSANIGNIVIPQVKYLAMASDTENIWGGISQTHLENLEFLEVRGMQMPLLRFITERAPRLRTLKYYVDPYANIEDDEYDIWLDIRTTGKVFVFEELEKLELHRGVGSTTLLDSLSICKFPRLKSLVINKTVSGTSDGYIELHRIQAVIDAPNIVNIWLGGISCRGEELAEFVKAFPKLRNLAIGAVEELSGNDFLQTLVTVIGVHSCPGFQRLLIFNTRISGSDLERFIEMELSLSRRGLSSFSTVFVAGLFSDCDAYTSMDTLCASYGDIIQYGGWRTISRFLDVCETESGVRYP</sequence>
<gene>
    <name evidence="1" type="ORF">M422DRAFT_262676</name>
</gene>
<dbReference type="Proteomes" id="UP000054279">
    <property type="component" value="Unassembled WGS sequence"/>
</dbReference>
<proteinExistence type="predicted"/>
<evidence type="ECO:0008006" key="3">
    <source>
        <dbReference type="Google" id="ProtNLM"/>
    </source>
</evidence>
<dbReference type="PANTHER" id="PTHR38926:SF5">
    <property type="entry name" value="F-BOX AND LEUCINE-RICH REPEAT PROTEIN 6"/>
    <property type="match status" value="1"/>
</dbReference>
<dbReference type="Gene3D" id="3.80.10.10">
    <property type="entry name" value="Ribonuclease Inhibitor"/>
    <property type="match status" value="1"/>
</dbReference>
<organism evidence="1 2">
    <name type="scientific">Sphaerobolus stellatus (strain SS14)</name>
    <dbReference type="NCBI Taxonomy" id="990650"/>
    <lineage>
        <taxon>Eukaryota</taxon>
        <taxon>Fungi</taxon>
        <taxon>Dikarya</taxon>
        <taxon>Basidiomycota</taxon>
        <taxon>Agaricomycotina</taxon>
        <taxon>Agaricomycetes</taxon>
        <taxon>Phallomycetidae</taxon>
        <taxon>Geastrales</taxon>
        <taxon>Sphaerobolaceae</taxon>
        <taxon>Sphaerobolus</taxon>
    </lineage>
</organism>
<evidence type="ECO:0000313" key="1">
    <source>
        <dbReference type="EMBL" id="KIJ35116.1"/>
    </source>
</evidence>
<reference evidence="1 2" key="1">
    <citation type="submission" date="2014-06" db="EMBL/GenBank/DDBJ databases">
        <title>Evolutionary Origins and Diversification of the Mycorrhizal Mutualists.</title>
        <authorList>
            <consortium name="DOE Joint Genome Institute"/>
            <consortium name="Mycorrhizal Genomics Consortium"/>
            <person name="Kohler A."/>
            <person name="Kuo A."/>
            <person name="Nagy L.G."/>
            <person name="Floudas D."/>
            <person name="Copeland A."/>
            <person name="Barry K.W."/>
            <person name="Cichocki N."/>
            <person name="Veneault-Fourrey C."/>
            <person name="LaButti K."/>
            <person name="Lindquist E.A."/>
            <person name="Lipzen A."/>
            <person name="Lundell T."/>
            <person name="Morin E."/>
            <person name="Murat C."/>
            <person name="Riley R."/>
            <person name="Ohm R."/>
            <person name="Sun H."/>
            <person name="Tunlid A."/>
            <person name="Henrissat B."/>
            <person name="Grigoriev I.V."/>
            <person name="Hibbett D.S."/>
            <person name="Martin F."/>
        </authorList>
    </citation>
    <scope>NUCLEOTIDE SEQUENCE [LARGE SCALE GENOMIC DNA]</scope>
    <source>
        <strain evidence="1 2">SS14</strain>
    </source>
</reference>
<dbReference type="SUPFAM" id="SSF52047">
    <property type="entry name" value="RNI-like"/>
    <property type="match status" value="1"/>
</dbReference>